<dbReference type="Proteomes" id="UP000434044">
    <property type="component" value="Unassembled WGS sequence"/>
</dbReference>
<keyword evidence="2" id="KW-1185">Reference proteome</keyword>
<gene>
    <name evidence="1" type="ORF">GJ668_01265</name>
</gene>
<evidence type="ECO:0000313" key="2">
    <source>
        <dbReference type="Proteomes" id="UP000434044"/>
    </source>
</evidence>
<dbReference type="EMBL" id="WNKT01000001">
    <property type="protein sequence ID" value="MTW19720.1"/>
    <property type="molecule type" value="Genomic_DNA"/>
</dbReference>
<dbReference type="AlphaFoldDB" id="A0A6N8E8A4"/>
<dbReference type="OrthoDB" id="6117634at2"/>
<reference evidence="1 2" key="1">
    <citation type="submission" date="2019-11" db="EMBL/GenBank/DDBJ databases">
        <title>Whole-genome sequence of the anaerobic purple sulfur bacterium Allochromatium palmeri DSM 15591.</title>
        <authorList>
            <person name="Kyndt J.A."/>
            <person name="Meyer T.E."/>
        </authorList>
    </citation>
    <scope>NUCLEOTIDE SEQUENCE [LARGE SCALE GENOMIC DNA]</scope>
    <source>
        <strain evidence="1 2">DSM 15591</strain>
    </source>
</reference>
<comment type="caution">
    <text evidence="1">The sequence shown here is derived from an EMBL/GenBank/DDBJ whole genome shotgun (WGS) entry which is preliminary data.</text>
</comment>
<organism evidence="1 2">
    <name type="scientific">Allochromatium palmeri</name>
    <dbReference type="NCBI Taxonomy" id="231048"/>
    <lineage>
        <taxon>Bacteria</taxon>
        <taxon>Pseudomonadati</taxon>
        <taxon>Pseudomonadota</taxon>
        <taxon>Gammaproteobacteria</taxon>
        <taxon>Chromatiales</taxon>
        <taxon>Chromatiaceae</taxon>
        <taxon>Allochromatium</taxon>
    </lineage>
</organism>
<proteinExistence type="predicted"/>
<accession>A0A6N8E8A4</accession>
<name>A0A6N8E8A4_9GAMM</name>
<protein>
    <submittedName>
        <fullName evidence="1">Uncharacterized protein</fullName>
    </submittedName>
</protein>
<sequence length="234" mass="26576">MVGAASSLSIFDEIQGSSVSRPLPPEYVIDLDGSVTLRICFNWSCARRQTLTFTLNDMARLKRHLARCPGTGLHDRLQRIRIGIWQMEVLAQQSQPLLANDLAINDFEADIDGRMDCIDNASNTTTYLHILQDLRELPGWTVASPKVRRLFDITTVHWTAVITDTATGRPWSVDSWYRPNGHLPMVMPLSSWIDKKKGWEPPFKRLNTTPRSIDALCRPGARTHWDIVNGHVLY</sequence>
<evidence type="ECO:0000313" key="1">
    <source>
        <dbReference type="EMBL" id="MTW19720.1"/>
    </source>
</evidence>